<dbReference type="STRING" id="985665.HPL003_17710"/>
<evidence type="ECO:0000313" key="1">
    <source>
        <dbReference type="EMBL" id="AET60286.1"/>
    </source>
</evidence>
<accession>G7W0V9</accession>
<dbReference type="OrthoDB" id="2971260at2"/>
<organism evidence="1 2">
    <name type="scientific">Paenibacillus terrae (strain HPL-003)</name>
    <dbReference type="NCBI Taxonomy" id="985665"/>
    <lineage>
        <taxon>Bacteria</taxon>
        <taxon>Bacillati</taxon>
        <taxon>Bacillota</taxon>
        <taxon>Bacilli</taxon>
        <taxon>Bacillales</taxon>
        <taxon>Paenibacillaceae</taxon>
        <taxon>Paenibacillus</taxon>
    </lineage>
</organism>
<dbReference type="Proteomes" id="UP000005876">
    <property type="component" value="Chromosome"/>
</dbReference>
<dbReference type="KEGG" id="pta:HPL003_17710"/>
<sequence>MSKPIGKINDLLINWASSTTPILDFTVENVLSAIDFETTYDFVLKLLLSKNGFEVNVSRIYMCPNNHKAYHCEINDEIDEYDLPECHVCGEEIVNDLDHSFLVFNFTDDFIDDAKKKEYWLRNIQGHLAI</sequence>
<reference key="2">
    <citation type="submission" date="2011-11" db="EMBL/GenBank/DDBJ databases">
        <authorList>
            <person name="Shin S.H."/>
            <person name="Kim S."/>
            <person name="Kim J.Y."/>
        </authorList>
    </citation>
    <scope>NUCLEOTIDE SEQUENCE</scope>
    <source>
        <strain>HPL-003</strain>
    </source>
</reference>
<dbReference type="EMBL" id="CP003107">
    <property type="protein sequence ID" value="AET60286.1"/>
    <property type="molecule type" value="Genomic_DNA"/>
</dbReference>
<protein>
    <submittedName>
        <fullName evidence="1">Uncharacterized protein</fullName>
    </submittedName>
</protein>
<gene>
    <name evidence="1" type="ordered locus">HPL003_17710</name>
</gene>
<dbReference type="HOGENOM" id="CLU_2034735_0_0_9"/>
<evidence type="ECO:0000313" key="2">
    <source>
        <dbReference type="Proteomes" id="UP000005876"/>
    </source>
</evidence>
<reference evidence="2" key="1">
    <citation type="submission" date="2011-11" db="EMBL/GenBank/DDBJ databases">
        <title>Complete sequence of Paenibacillus terrae HPL-003.</title>
        <authorList>
            <person name="Shin S.H."/>
            <person name="Kim S."/>
            <person name="Kim J.Y."/>
        </authorList>
    </citation>
    <scope>NUCLEOTIDE SEQUENCE [LARGE SCALE GENOMIC DNA]</scope>
    <source>
        <strain evidence="2">HPL-003</strain>
    </source>
</reference>
<name>G7W0V9_PAETH</name>
<dbReference type="RefSeq" id="WP_014280995.1">
    <property type="nucleotide sequence ID" value="NC_016641.1"/>
</dbReference>
<proteinExistence type="predicted"/>
<reference evidence="1 2" key="3">
    <citation type="journal article" date="2012" name="J. Bacteriol.">
        <title>Genome Sequence of Paenibacillus terrae HPL-003, a Xylanase-Producing Bacterium Isolated from Soil Found in Forest Residue.</title>
        <authorList>
            <person name="Shin S.H."/>
            <person name="Kim S."/>
            <person name="Kim J.Y."/>
            <person name="Song H.Y."/>
            <person name="Cho S.J."/>
            <person name="Kim D.R."/>
            <person name="Lee K.I."/>
            <person name="Lim H.K."/>
            <person name="Park N.J."/>
            <person name="Hwang I.T."/>
            <person name="Yang K.S."/>
        </authorList>
    </citation>
    <scope>NUCLEOTIDE SEQUENCE [LARGE SCALE GENOMIC DNA]</scope>
    <source>
        <strain evidence="1 2">HPL-003</strain>
    </source>
</reference>
<dbReference type="AlphaFoldDB" id="G7W0V9"/>